<evidence type="ECO:0000256" key="4">
    <source>
        <dbReference type="ARBA" id="ARBA00022723"/>
    </source>
</evidence>
<gene>
    <name evidence="11" type="primary">paaE</name>
    <name evidence="11" type="ORF">Ahu01nite_070420</name>
</gene>
<reference evidence="11 12" key="1">
    <citation type="submission" date="2021-01" db="EMBL/GenBank/DDBJ databases">
        <title>Whole genome shotgun sequence of Actinoplanes humidus NBRC 14915.</title>
        <authorList>
            <person name="Komaki H."/>
            <person name="Tamura T."/>
        </authorList>
    </citation>
    <scope>NUCLEOTIDE SEQUENCE [LARGE SCALE GENOMIC DNA]</scope>
    <source>
        <strain evidence="11 12">NBRC 14915</strain>
    </source>
</reference>
<keyword evidence="12" id="KW-1185">Reference proteome</keyword>
<dbReference type="Gene3D" id="3.40.50.80">
    <property type="entry name" value="Nucleotide-binding domain of ferredoxin-NADP reductase (FNR) module"/>
    <property type="match status" value="1"/>
</dbReference>
<dbReference type="PROSITE" id="PS51384">
    <property type="entry name" value="FAD_FR"/>
    <property type="match status" value="1"/>
</dbReference>
<organism evidence="11 12">
    <name type="scientific">Winogradskya humida</name>
    <dbReference type="NCBI Taxonomy" id="113566"/>
    <lineage>
        <taxon>Bacteria</taxon>
        <taxon>Bacillati</taxon>
        <taxon>Actinomycetota</taxon>
        <taxon>Actinomycetes</taxon>
        <taxon>Micromonosporales</taxon>
        <taxon>Micromonosporaceae</taxon>
        <taxon>Winogradskya</taxon>
    </lineage>
</organism>
<dbReference type="CDD" id="cd00207">
    <property type="entry name" value="fer2"/>
    <property type="match status" value="1"/>
</dbReference>
<keyword evidence="6" id="KW-0560">Oxidoreductase</keyword>
<protein>
    <submittedName>
        <fullName evidence="11">Phenylacetic acid degradation protein</fullName>
    </submittedName>
</protein>
<keyword evidence="8" id="KW-0411">Iron-sulfur</keyword>
<evidence type="ECO:0000256" key="8">
    <source>
        <dbReference type="ARBA" id="ARBA00023014"/>
    </source>
</evidence>
<dbReference type="SUPFAM" id="SSF63380">
    <property type="entry name" value="Riboflavin synthase domain-like"/>
    <property type="match status" value="1"/>
</dbReference>
<keyword evidence="2" id="KW-0285">Flavoprotein</keyword>
<dbReference type="InterPro" id="IPR039261">
    <property type="entry name" value="FNR_nucleotide-bd"/>
</dbReference>
<dbReference type="InterPro" id="IPR006058">
    <property type="entry name" value="2Fe2S_fd_BS"/>
</dbReference>
<evidence type="ECO:0000256" key="6">
    <source>
        <dbReference type="ARBA" id="ARBA00023002"/>
    </source>
</evidence>
<evidence type="ECO:0000313" key="12">
    <source>
        <dbReference type="Proteomes" id="UP000603200"/>
    </source>
</evidence>
<keyword evidence="7" id="KW-0408">Iron</keyword>
<dbReference type="PROSITE" id="PS51085">
    <property type="entry name" value="2FE2S_FER_2"/>
    <property type="match status" value="1"/>
</dbReference>
<evidence type="ECO:0000256" key="3">
    <source>
        <dbReference type="ARBA" id="ARBA00022714"/>
    </source>
</evidence>
<dbReference type="PANTHER" id="PTHR47354">
    <property type="entry name" value="NADH OXIDOREDUCTASE HCR"/>
    <property type="match status" value="1"/>
</dbReference>
<dbReference type="InterPro" id="IPR017938">
    <property type="entry name" value="Riboflavin_synthase-like_b-brl"/>
</dbReference>
<dbReference type="InterPro" id="IPR001433">
    <property type="entry name" value="OxRdtase_FAD/NAD-bd"/>
</dbReference>
<dbReference type="PROSITE" id="PS00197">
    <property type="entry name" value="2FE2S_FER_1"/>
    <property type="match status" value="1"/>
</dbReference>
<dbReference type="InterPro" id="IPR036010">
    <property type="entry name" value="2Fe-2S_ferredoxin-like_sf"/>
</dbReference>
<feature type="domain" description="2Fe-2S ferredoxin-type" evidence="9">
    <location>
        <begin position="282"/>
        <end position="371"/>
    </location>
</feature>
<dbReference type="InterPro" id="IPR001709">
    <property type="entry name" value="Flavoprot_Pyr_Nucl_cyt_Rdtase"/>
</dbReference>
<dbReference type="RefSeq" id="WP_203840982.1">
    <property type="nucleotide sequence ID" value="NZ_BAAATV010000003.1"/>
</dbReference>
<proteinExistence type="predicted"/>
<keyword evidence="4" id="KW-0479">Metal-binding</keyword>
<dbReference type="PRINTS" id="PR00406">
    <property type="entry name" value="CYTB5RDTASE"/>
</dbReference>
<dbReference type="Gene3D" id="3.10.20.30">
    <property type="match status" value="1"/>
</dbReference>
<dbReference type="InterPro" id="IPR017927">
    <property type="entry name" value="FAD-bd_FR_type"/>
</dbReference>
<evidence type="ECO:0000259" key="9">
    <source>
        <dbReference type="PROSITE" id="PS51085"/>
    </source>
</evidence>
<evidence type="ECO:0000256" key="5">
    <source>
        <dbReference type="ARBA" id="ARBA00022827"/>
    </source>
</evidence>
<evidence type="ECO:0000256" key="1">
    <source>
        <dbReference type="ARBA" id="ARBA00001974"/>
    </source>
</evidence>
<dbReference type="SUPFAM" id="SSF52343">
    <property type="entry name" value="Ferredoxin reductase-like, C-terminal NADP-linked domain"/>
    <property type="match status" value="1"/>
</dbReference>
<keyword evidence="3" id="KW-0001">2Fe-2S</keyword>
<dbReference type="PANTHER" id="PTHR47354:SF8">
    <property type="entry name" value="1,2-PHENYLACETYL-COA EPOXIDASE, SUBUNIT E"/>
    <property type="match status" value="1"/>
</dbReference>
<sequence>MPFHPLRVATVDRLCADAVAVTFEVPRELSGTFAFRPGQSLTVRSGAVRSDAVRSGAVRSDAVGSGAERSGAADERRTYSICSAAGAPPRIGVREVPGGLVSSWLVHDVRPGDVVEVAPPSGTFTPDLAAGGRHVLIAAGSGITPVLSIASSLLRHPTSQVTILYGNRRADTVMFAEELADLKDANPSRLELVHLLSREEREVSLLSGRLDAAKLRTLLPLLIDVAAVDHWWLCGPFGMVTDATEVLRAYGTDVGVIHRELFWVDEPPPVVDRPSADLGASREVTVMMDGRSTTVPVADGETILASAQRSRPDLPFACKGGVCGTCRAMVTEGEVEMRRNFALEPAEVAAGFVLTCQSLPLSPKVIVDYDT</sequence>
<dbReference type="Proteomes" id="UP000603200">
    <property type="component" value="Unassembled WGS sequence"/>
</dbReference>
<dbReference type="Pfam" id="PF00111">
    <property type="entry name" value="Fer2"/>
    <property type="match status" value="1"/>
</dbReference>
<dbReference type="InterPro" id="IPR050415">
    <property type="entry name" value="MRET"/>
</dbReference>
<evidence type="ECO:0000256" key="7">
    <source>
        <dbReference type="ARBA" id="ARBA00023004"/>
    </source>
</evidence>
<dbReference type="InterPro" id="IPR012675">
    <property type="entry name" value="Beta-grasp_dom_sf"/>
</dbReference>
<dbReference type="Pfam" id="PF00175">
    <property type="entry name" value="NAD_binding_1"/>
    <property type="match status" value="1"/>
</dbReference>
<dbReference type="CDD" id="cd06214">
    <property type="entry name" value="PA_degradation_oxidoreductase_like"/>
    <property type="match status" value="1"/>
</dbReference>
<comment type="cofactor">
    <cofactor evidence="1">
        <name>FAD</name>
        <dbReference type="ChEBI" id="CHEBI:57692"/>
    </cofactor>
</comment>
<dbReference type="EMBL" id="BOMN01000100">
    <property type="protein sequence ID" value="GIE23940.1"/>
    <property type="molecule type" value="Genomic_DNA"/>
</dbReference>
<evidence type="ECO:0000313" key="11">
    <source>
        <dbReference type="EMBL" id="GIE23940.1"/>
    </source>
</evidence>
<keyword evidence="5" id="KW-0274">FAD</keyword>
<comment type="caution">
    <text evidence="11">The sequence shown here is derived from an EMBL/GenBank/DDBJ whole genome shotgun (WGS) entry which is preliminary data.</text>
</comment>
<dbReference type="PRINTS" id="PR00371">
    <property type="entry name" value="FPNCR"/>
</dbReference>
<evidence type="ECO:0000256" key="2">
    <source>
        <dbReference type="ARBA" id="ARBA00022630"/>
    </source>
</evidence>
<accession>A0ABQ3ZZ76</accession>
<name>A0ABQ3ZZ76_9ACTN</name>
<dbReference type="SUPFAM" id="SSF54292">
    <property type="entry name" value="2Fe-2S ferredoxin-like"/>
    <property type="match status" value="1"/>
</dbReference>
<dbReference type="InterPro" id="IPR001041">
    <property type="entry name" value="2Fe-2S_ferredoxin-type"/>
</dbReference>
<feature type="domain" description="FAD-binding FR-type" evidence="10">
    <location>
        <begin position="1"/>
        <end position="127"/>
    </location>
</feature>
<dbReference type="Gene3D" id="2.40.30.10">
    <property type="entry name" value="Translation factors"/>
    <property type="match status" value="1"/>
</dbReference>
<evidence type="ECO:0000259" key="10">
    <source>
        <dbReference type="PROSITE" id="PS51384"/>
    </source>
</evidence>